<feature type="domain" description="Mto1-like Mto2p-binding" evidence="6">
    <location>
        <begin position="1458"/>
        <end position="1507"/>
    </location>
</feature>
<evidence type="ECO:0000259" key="6">
    <source>
        <dbReference type="Pfam" id="PF12808"/>
    </source>
</evidence>
<evidence type="ECO:0000256" key="2">
    <source>
        <dbReference type="ARBA" id="ARBA00022490"/>
    </source>
</evidence>
<dbReference type="GO" id="GO:0005737">
    <property type="term" value="C:cytoplasm"/>
    <property type="evidence" value="ECO:0007669"/>
    <property type="project" value="UniProtKB-SubCell"/>
</dbReference>
<evidence type="ECO:0000256" key="4">
    <source>
        <dbReference type="SAM" id="MobiDB-lite"/>
    </source>
</evidence>
<gene>
    <name evidence="7" type="ORF">Dda_4692</name>
</gene>
<feature type="coiled-coil region" evidence="3">
    <location>
        <begin position="1331"/>
        <end position="1376"/>
    </location>
</feature>
<dbReference type="Gene3D" id="1.10.287.1490">
    <property type="match status" value="1"/>
</dbReference>
<feature type="compositionally biased region" description="Basic and acidic residues" evidence="4">
    <location>
        <begin position="1514"/>
        <end position="1523"/>
    </location>
</feature>
<feature type="compositionally biased region" description="Basic and acidic residues" evidence="4">
    <location>
        <begin position="1620"/>
        <end position="1631"/>
    </location>
</feature>
<feature type="coiled-coil region" evidence="3">
    <location>
        <begin position="840"/>
        <end position="1081"/>
    </location>
</feature>
<feature type="compositionally biased region" description="Low complexity" evidence="4">
    <location>
        <begin position="414"/>
        <end position="423"/>
    </location>
</feature>
<protein>
    <recommendedName>
        <fullName evidence="9">Anucleate primary sterigmata protein B</fullName>
    </recommendedName>
</protein>
<feature type="compositionally biased region" description="Basic and acidic residues" evidence="4">
    <location>
        <begin position="267"/>
        <end position="281"/>
    </location>
</feature>
<feature type="compositionally biased region" description="Acidic residues" evidence="4">
    <location>
        <begin position="185"/>
        <end position="214"/>
    </location>
</feature>
<feature type="coiled-coil region" evidence="3">
    <location>
        <begin position="1133"/>
        <end position="1283"/>
    </location>
</feature>
<comment type="caution">
    <text evidence="7">The sequence shown here is derived from an EMBL/GenBank/DDBJ whole genome shotgun (WGS) entry which is preliminary data.</text>
</comment>
<feature type="compositionally biased region" description="Low complexity" evidence="4">
    <location>
        <begin position="325"/>
        <end position="336"/>
    </location>
</feature>
<dbReference type="PANTHER" id="PTHR32258">
    <property type="entry name" value="PROTEIN NETWORKED 4A"/>
    <property type="match status" value="1"/>
</dbReference>
<feature type="coiled-coil region" evidence="3">
    <location>
        <begin position="1456"/>
        <end position="1508"/>
    </location>
</feature>
<feature type="region of interest" description="Disordered" evidence="4">
    <location>
        <begin position="492"/>
        <end position="530"/>
    </location>
</feature>
<dbReference type="PANTHER" id="PTHR32258:SF28">
    <property type="entry name" value="PROTEIN NETWORKED 3A-RELATED"/>
    <property type="match status" value="1"/>
</dbReference>
<sequence length="1699" mass="191262">MRCMPLYYPGVNAQKSKKRREVRVPCGHRISTRSSRDRKGFQSQCAPGWIEMVSIMSPPCIIKITEASLKPSPQPWIQHHQQAVQHQHRISTAIADGPPSLSPSEEADERLAKKQTCGAAVTALRQPKKAQTDSHLAAMPANTSDDERDVPSPISPVYPSSPPIIKVRPASSRTIDDKMVSPADGDLDDDEQLSAIDPDDDPANGDADDSDDHEIADRSNLSLPADQQKELAQVESSFRHSSPDPFGPVGGAGEDADLSIVGGIRPSDSRPKHKLAVDRGHPGQRKVSDMGPPSKPASAYAKDKNTPRRPDDTKPQSKSKLSRTSLASQASSDRSSPMPELPTADDSFSSRSAPASDNLESLSSPSTMARARNISRTISNQYMTPKPQRKSGLSNEITSTETTIRKSRLKTQRSRSSISSIGSEKVSDIEDNGPDISYPKRGSNDFDFGFEEGSSRSDRRLMSDRSVRRHASGASIASSVNVNAAVEKVLEDLDEEGRSDSDDDAPETPRARMTGHGEPIPPETQLNAQIRNIKVPETIARDFRKREASNGAFSPSKKPGRGMTLKEQSGTIDKLQKENWDLRIKVFHLNNRLDKTSEESVKTLQNENGILAVENTQLKSHIKTLKKRIKQLEKSGDTSSTRNGSDDAEKDDINTLETEVVYWKEQTEKVEVEVETLRSKFKEKESQCERLSEIVRGMAGGGDEVETLRDFLESETNRRKQAEDDNANLRRDLWDLKAAAQGQGPNDSGLRTRSSISVGSGDTLVSQLRLENEELRREVSAQLSMLTSRNREKERLYQEIEELKLGLPRENNQLVQVGDYDRAMSRVSSNPQNQMTDAEREDYENANGALRDKISEHKLKIQDLEIELETKLREMDKVVIQRQEFGDLAAEYEDELEVLNADLQVVIAERNEQVRLREELEQDFDNLKEEAEEEIQRLEEEIDIRVQEMEKIEEELRNKDENFGALQEEMRTLSTVVVRLEDSAQERLTKIQGLEADLEKSQKLINDNENEMTSLEKQIHDLTNKSERLGVQQESAQGEIAFLREEQDSDKIKIGQLESAMKSLDETLKDEKERSRSLSDRLLEERKLMDETRNLNKQEMEKLVNDKNQVPSRPCRPEILNMKEAARQLKKGLARRDAEIKEWKEKLAELEGSMRETLGDLSGTKSDILKELEKRMDELSRVKSDLADKDRTLKDRESLMEKTAMEVKRLQDLLEKERQARKADKSLADDLQNTHEKSRRLIAQHQSQLADLEKARSKDSKALAQLEAQYKEQLAERNSLLVQLWIRLSALCGAEWADKNKLIGKGGAVLSADASVNNHLPGFSKSLLAAAKNLESVLTGFKTRIRNIERDLWKEYAVVENTLETRTRRLERLEAMVRDGVGEQSSMRNDITKLKTENRLLKPSKLPIRAGGSSTGSRDSLVPVDTSIARASPEVPADTNINNTIASLDDVTDENERRWILRLRELEKRLKAEREARLLDRTGAKQRLEEARSEREQLKKELERERTISRLDRRDEEIDEKAGRRMSMIPKPKSSSKSARDTSGGDENGAMLAPPDDEDVRSLIVRVERERRADRAKSRDRHKSRERRSNRDGSDDPPPSQRDRSRNRERVGGGGGSSADARERLKERGGSDRASTNRSSTRRAAESAASANKMVTIISSIDELNARMERGKSPAKKENALSPRKFLGFFGSKTKTDES</sequence>
<evidence type="ECO:0000256" key="3">
    <source>
        <dbReference type="SAM" id="Coils"/>
    </source>
</evidence>
<keyword evidence="3" id="KW-0175">Coiled coil</keyword>
<feature type="compositionally biased region" description="Basic and acidic residues" evidence="4">
    <location>
        <begin position="1566"/>
        <end position="1577"/>
    </location>
</feature>
<feature type="domain" description="Centrosomin N-terminal motif 1" evidence="5">
    <location>
        <begin position="564"/>
        <end position="634"/>
    </location>
</feature>
<feature type="compositionally biased region" description="Basic and acidic residues" evidence="4">
    <location>
        <begin position="453"/>
        <end position="466"/>
    </location>
</feature>
<feature type="compositionally biased region" description="Polar residues" evidence="4">
    <location>
        <begin position="374"/>
        <end position="383"/>
    </location>
</feature>
<organism evidence="7 8">
    <name type="scientific">Drechslerella dactyloides</name>
    <name type="common">Nematode-trapping fungus</name>
    <name type="synonym">Arthrobotrys dactyloides</name>
    <dbReference type="NCBI Taxonomy" id="74499"/>
    <lineage>
        <taxon>Eukaryota</taxon>
        <taxon>Fungi</taxon>
        <taxon>Dikarya</taxon>
        <taxon>Ascomycota</taxon>
        <taxon>Pezizomycotina</taxon>
        <taxon>Orbiliomycetes</taxon>
        <taxon>Orbiliales</taxon>
        <taxon>Orbiliaceae</taxon>
        <taxon>Drechslerella</taxon>
    </lineage>
</organism>
<evidence type="ECO:0000259" key="5">
    <source>
        <dbReference type="Pfam" id="PF07989"/>
    </source>
</evidence>
<dbReference type="Pfam" id="PF12808">
    <property type="entry name" value="Mto2_bdg"/>
    <property type="match status" value="1"/>
</dbReference>
<name>A0AAD6IXU2_DREDA</name>
<reference evidence="7" key="1">
    <citation type="submission" date="2023-01" db="EMBL/GenBank/DDBJ databases">
        <title>The chitinases involved in constricting ring structure development in the nematode-trapping fungus Drechslerella dactyloides.</title>
        <authorList>
            <person name="Wang R."/>
            <person name="Zhang L."/>
            <person name="Tang P."/>
            <person name="Li S."/>
            <person name="Liang L."/>
        </authorList>
    </citation>
    <scope>NUCLEOTIDE SEQUENCE</scope>
    <source>
        <strain evidence="7">YMF1.00031</strain>
    </source>
</reference>
<evidence type="ECO:0008006" key="9">
    <source>
        <dbReference type="Google" id="ProtNLM"/>
    </source>
</evidence>
<feature type="compositionally biased region" description="Pro residues" evidence="4">
    <location>
        <begin position="153"/>
        <end position="162"/>
    </location>
</feature>
<comment type="subcellular location">
    <subcellularLocation>
        <location evidence="1">Cytoplasm</location>
    </subcellularLocation>
</comment>
<keyword evidence="2" id="KW-0963">Cytoplasm</keyword>
<dbReference type="Pfam" id="PF07989">
    <property type="entry name" value="Cnn_1N"/>
    <property type="match status" value="1"/>
</dbReference>
<feature type="region of interest" description="Disordered" evidence="4">
    <location>
        <begin position="94"/>
        <end position="479"/>
    </location>
</feature>
<dbReference type="GO" id="GO:0005815">
    <property type="term" value="C:microtubule organizing center"/>
    <property type="evidence" value="ECO:0007669"/>
    <property type="project" value="InterPro"/>
</dbReference>
<feature type="compositionally biased region" description="Polar residues" evidence="4">
    <location>
        <begin position="346"/>
        <end position="367"/>
    </location>
</feature>
<feature type="coiled-coil region" evidence="3">
    <location>
        <begin position="765"/>
        <end position="813"/>
    </location>
</feature>
<dbReference type="InterPro" id="IPR012943">
    <property type="entry name" value="Cnn_1N"/>
</dbReference>
<feature type="coiled-coil region" evidence="3">
    <location>
        <begin position="667"/>
        <end position="739"/>
    </location>
</feature>
<accession>A0AAD6IXU2</accession>
<dbReference type="Proteomes" id="UP001221413">
    <property type="component" value="Unassembled WGS sequence"/>
</dbReference>
<feature type="compositionally biased region" description="Basic and acidic residues" evidence="4">
    <location>
        <begin position="301"/>
        <end position="315"/>
    </location>
</feature>
<evidence type="ECO:0000256" key="1">
    <source>
        <dbReference type="ARBA" id="ARBA00004496"/>
    </source>
</evidence>
<dbReference type="InterPro" id="IPR024545">
    <property type="entry name" value="Mto1-like_Mto2p-bd"/>
</dbReference>
<proteinExistence type="predicted"/>
<feature type="compositionally biased region" description="Polar residues" evidence="4">
    <location>
        <begin position="391"/>
        <end position="402"/>
    </location>
</feature>
<feature type="compositionally biased region" description="Basic and acidic residues" evidence="4">
    <location>
        <begin position="1601"/>
        <end position="1611"/>
    </location>
</feature>
<dbReference type="InterPro" id="IPR051861">
    <property type="entry name" value="NET_actin-binding_domain"/>
</dbReference>
<keyword evidence="8" id="KW-1185">Reference proteome</keyword>
<dbReference type="EMBL" id="JAQGDS010000005">
    <property type="protein sequence ID" value="KAJ6260466.1"/>
    <property type="molecule type" value="Genomic_DNA"/>
</dbReference>
<feature type="region of interest" description="Disordered" evidence="4">
    <location>
        <begin position="1514"/>
        <end position="1652"/>
    </location>
</feature>
<feature type="region of interest" description="Disordered" evidence="4">
    <location>
        <begin position="631"/>
        <end position="652"/>
    </location>
</feature>
<evidence type="ECO:0000313" key="8">
    <source>
        <dbReference type="Proteomes" id="UP001221413"/>
    </source>
</evidence>
<evidence type="ECO:0000313" key="7">
    <source>
        <dbReference type="EMBL" id="KAJ6260466.1"/>
    </source>
</evidence>
<feature type="region of interest" description="Disordered" evidence="4">
    <location>
        <begin position="543"/>
        <end position="569"/>
    </location>
</feature>